<gene>
    <name evidence="2" type="ORF">TNIN_251301</name>
</gene>
<evidence type="ECO:0000313" key="3">
    <source>
        <dbReference type="Proteomes" id="UP000886998"/>
    </source>
</evidence>
<name>A0A8X6MLC3_9ARAC</name>
<reference evidence="2" key="1">
    <citation type="submission" date="2020-08" db="EMBL/GenBank/DDBJ databases">
        <title>Multicomponent nature underlies the extraordinary mechanical properties of spider dragline silk.</title>
        <authorList>
            <person name="Kono N."/>
            <person name="Nakamura H."/>
            <person name="Mori M."/>
            <person name="Yoshida Y."/>
            <person name="Ohtoshi R."/>
            <person name="Malay A.D."/>
            <person name="Moran D.A.P."/>
            <person name="Tomita M."/>
            <person name="Numata K."/>
            <person name="Arakawa K."/>
        </authorList>
    </citation>
    <scope>NUCLEOTIDE SEQUENCE</scope>
</reference>
<dbReference type="EMBL" id="BMAV01028260">
    <property type="protein sequence ID" value="GFS66866.1"/>
    <property type="molecule type" value="Genomic_DNA"/>
</dbReference>
<accession>A0A8X6MLC3</accession>
<dbReference type="AlphaFoldDB" id="A0A8X6MLC3"/>
<dbReference type="Proteomes" id="UP000886998">
    <property type="component" value="Unassembled WGS sequence"/>
</dbReference>
<evidence type="ECO:0000313" key="2">
    <source>
        <dbReference type="EMBL" id="GFS66866.1"/>
    </source>
</evidence>
<evidence type="ECO:0000256" key="1">
    <source>
        <dbReference type="SAM" id="MobiDB-lite"/>
    </source>
</evidence>
<organism evidence="2 3">
    <name type="scientific">Trichonephila inaurata madagascariensis</name>
    <dbReference type="NCBI Taxonomy" id="2747483"/>
    <lineage>
        <taxon>Eukaryota</taxon>
        <taxon>Metazoa</taxon>
        <taxon>Ecdysozoa</taxon>
        <taxon>Arthropoda</taxon>
        <taxon>Chelicerata</taxon>
        <taxon>Arachnida</taxon>
        <taxon>Araneae</taxon>
        <taxon>Araneomorphae</taxon>
        <taxon>Entelegynae</taxon>
        <taxon>Araneoidea</taxon>
        <taxon>Nephilidae</taxon>
        <taxon>Trichonephila</taxon>
        <taxon>Trichonephila inaurata</taxon>
    </lineage>
</organism>
<feature type="region of interest" description="Disordered" evidence="1">
    <location>
        <begin position="1"/>
        <end position="103"/>
    </location>
</feature>
<keyword evidence="3" id="KW-1185">Reference proteome</keyword>
<sequence>MGVNNGTRVQQRHRVGSTSPGINFAQGILRQGINPPGGPNAMVDPTHQVDQPTGVDQRHPGWIPHPGPDPTSPGLDPTSPGDQPHPGRINPIRRSLIGDPPRA</sequence>
<proteinExistence type="predicted"/>
<comment type="caution">
    <text evidence="2">The sequence shown here is derived from an EMBL/GenBank/DDBJ whole genome shotgun (WGS) entry which is preliminary data.</text>
</comment>
<protein>
    <submittedName>
        <fullName evidence="2">Uncharacterized protein</fullName>
    </submittedName>
</protein>